<evidence type="ECO:0000313" key="1">
    <source>
        <dbReference type="EMBL" id="PBK97987.1"/>
    </source>
</evidence>
<protein>
    <submittedName>
        <fullName evidence="1">Uncharacterized protein</fullName>
    </submittedName>
</protein>
<dbReference type="OMA" id="YIHYRIT"/>
<feature type="non-terminal residue" evidence="1">
    <location>
        <position position="1"/>
    </location>
</feature>
<dbReference type="OrthoDB" id="2538281at2759"/>
<gene>
    <name evidence="1" type="ORF">ARMGADRAFT_922172</name>
</gene>
<organism evidence="1 2">
    <name type="scientific">Armillaria gallica</name>
    <name type="common">Bulbous honey fungus</name>
    <name type="synonym">Armillaria bulbosa</name>
    <dbReference type="NCBI Taxonomy" id="47427"/>
    <lineage>
        <taxon>Eukaryota</taxon>
        <taxon>Fungi</taxon>
        <taxon>Dikarya</taxon>
        <taxon>Basidiomycota</taxon>
        <taxon>Agaricomycotina</taxon>
        <taxon>Agaricomycetes</taxon>
        <taxon>Agaricomycetidae</taxon>
        <taxon>Agaricales</taxon>
        <taxon>Marasmiineae</taxon>
        <taxon>Physalacriaceae</taxon>
        <taxon>Armillaria</taxon>
    </lineage>
</organism>
<dbReference type="EMBL" id="KZ293649">
    <property type="protein sequence ID" value="PBK97987.1"/>
    <property type="molecule type" value="Genomic_DNA"/>
</dbReference>
<accession>A0A2H3E9E8</accession>
<keyword evidence="2" id="KW-1185">Reference proteome</keyword>
<sequence>LLVDECGKGIAISDCYSLELSGDPSKNLQDRDLDSSRQRIEFLTLGVADRTTQKFKWRFYLSSQTKTKNFFHLMQVLSRGDSGPIVTLDAVSDRIMIKDYKRDCDVTGCPSIPLDRFTDRTTVHFVTVTFGPKGSVEYVIKDAADESVALLSYSVKGAMGTAMLSSIKFGTYRLAVDGMTKSL</sequence>
<proteinExistence type="predicted"/>
<name>A0A2H3E9E8_ARMGA</name>
<evidence type="ECO:0000313" key="2">
    <source>
        <dbReference type="Proteomes" id="UP000217790"/>
    </source>
</evidence>
<dbReference type="InParanoid" id="A0A2H3E9E8"/>
<dbReference type="Proteomes" id="UP000217790">
    <property type="component" value="Unassembled WGS sequence"/>
</dbReference>
<dbReference type="AlphaFoldDB" id="A0A2H3E9E8"/>
<reference evidence="2" key="1">
    <citation type="journal article" date="2017" name="Nat. Ecol. Evol.">
        <title>Genome expansion and lineage-specific genetic innovations in the forest pathogenic fungi Armillaria.</title>
        <authorList>
            <person name="Sipos G."/>
            <person name="Prasanna A.N."/>
            <person name="Walter M.C."/>
            <person name="O'Connor E."/>
            <person name="Balint B."/>
            <person name="Krizsan K."/>
            <person name="Kiss B."/>
            <person name="Hess J."/>
            <person name="Varga T."/>
            <person name="Slot J."/>
            <person name="Riley R."/>
            <person name="Boka B."/>
            <person name="Rigling D."/>
            <person name="Barry K."/>
            <person name="Lee J."/>
            <person name="Mihaltcheva S."/>
            <person name="LaButti K."/>
            <person name="Lipzen A."/>
            <person name="Waldron R."/>
            <person name="Moloney N.M."/>
            <person name="Sperisen C."/>
            <person name="Kredics L."/>
            <person name="Vagvoelgyi C."/>
            <person name="Patrignani A."/>
            <person name="Fitzpatrick D."/>
            <person name="Nagy I."/>
            <person name="Doyle S."/>
            <person name="Anderson J.B."/>
            <person name="Grigoriev I.V."/>
            <person name="Gueldener U."/>
            <person name="Muensterkoetter M."/>
            <person name="Nagy L.G."/>
        </authorList>
    </citation>
    <scope>NUCLEOTIDE SEQUENCE [LARGE SCALE GENOMIC DNA]</scope>
    <source>
        <strain evidence="2">Ar21-2</strain>
    </source>
</reference>